<feature type="non-terminal residue" evidence="2">
    <location>
        <position position="1"/>
    </location>
</feature>
<evidence type="ECO:0000256" key="1">
    <source>
        <dbReference type="SAM" id="Coils"/>
    </source>
</evidence>
<reference evidence="2" key="1">
    <citation type="submission" date="2021-06" db="EMBL/GenBank/DDBJ databases">
        <authorList>
            <person name="Kallberg Y."/>
            <person name="Tangrot J."/>
            <person name="Rosling A."/>
        </authorList>
    </citation>
    <scope>NUCLEOTIDE SEQUENCE</scope>
    <source>
        <strain evidence="2">FL966</strain>
    </source>
</reference>
<accession>A0A9N9P9S8</accession>
<keyword evidence="3" id="KW-1185">Reference proteome</keyword>
<evidence type="ECO:0000313" key="3">
    <source>
        <dbReference type="Proteomes" id="UP000789759"/>
    </source>
</evidence>
<dbReference type="Proteomes" id="UP000789759">
    <property type="component" value="Unassembled WGS sequence"/>
</dbReference>
<evidence type="ECO:0000313" key="2">
    <source>
        <dbReference type="EMBL" id="CAG8796309.1"/>
    </source>
</evidence>
<gene>
    <name evidence="2" type="ORF">CPELLU_LOCUS17357</name>
</gene>
<keyword evidence="1" id="KW-0175">Coiled coil</keyword>
<comment type="caution">
    <text evidence="2">The sequence shown here is derived from an EMBL/GenBank/DDBJ whole genome shotgun (WGS) entry which is preliminary data.</text>
</comment>
<protein>
    <submittedName>
        <fullName evidence="2">3864_t:CDS:1</fullName>
    </submittedName>
</protein>
<feature type="coiled-coil region" evidence="1">
    <location>
        <begin position="10"/>
        <end position="37"/>
    </location>
</feature>
<dbReference type="EMBL" id="CAJVQA010029185">
    <property type="protein sequence ID" value="CAG8796309.1"/>
    <property type="molecule type" value="Genomic_DNA"/>
</dbReference>
<dbReference type="AlphaFoldDB" id="A0A9N9P9S8"/>
<organism evidence="2 3">
    <name type="scientific">Cetraspora pellucida</name>
    <dbReference type="NCBI Taxonomy" id="1433469"/>
    <lineage>
        <taxon>Eukaryota</taxon>
        <taxon>Fungi</taxon>
        <taxon>Fungi incertae sedis</taxon>
        <taxon>Mucoromycota</taxon>
        <taxon>Glomeromycotina</taxon>
        <taxon>Glomeromycetes</taxon>
        <taxon>Diversisporales</taxon>
        <taxon>Gigasporaceae</taxon>
        <taxon>Cetraspora</taxon>
    </lineage>
</organism>
<sequence>DEEVNEGLTEEEILEIIENENKEKKKEKQRENSVEEVKISYMEAEKYVNQTLRFLYEQDAEFGEVEEEVKVLRKLHKRVKLNIIKNLKQTDINSFLNAE</sequence>
<name>A0A9N9P9S8_9GLOM</name>
<proteinExistence type="predicted"/>